<dbReference type="CDD" id="cd00075">
    <property type="entry name" value="HATPase"/>
    <property type="match status" value="1"/>
</dbReference>
<dbReference type="Proteomes" id="UP000307768">
    <property type="component" value="Unassembled WGS sequence"/>
</dbReference>
<evidence type="ECO:0000313" key="13">
    <source>
        <dbReference type="Proteomes" id="UP000307768"/>
    </source>
</evidence>
<feature type="region of interest" description="Disordered" evidence="9">
    <location>
        <begin position="396"/>
        <end position="420"/>
    </location>
</feature>
<dbReference type="SMART" id="SM00387">
    <property type="entry name" value="HATPase_c"/>
    <property type="match status" value="1"/>
</dbReference>
<evidence type="ECO:0000259" key="11">
    <source>
        <dbReference type="PROSITE" id="PS50109"/>
    </source>
</evidence>
<dbReference type="InterPro" id="IPR003594">
    <property type="entry name" value="HATPase_dom"/>
</dbReference>
<evidence type="ECO:0000256" key="6">
    <source>
        <dbReference type="ARBA" id="ARBA00022777"/>
    </source>
</evidence>
<reference evidence="12 13" key="1">
    <citation type="submission" date="2019-09" db="EMBL/GenBank/DDBJ databases">
        <title>Mumia zhuanghuii sp. nov. isolated from the intestinal contents of plateau pika (Ochotona curzoniae) in the Qinghai-Tibet plateau of China.</title>
        <authorList>
            <person name="Tian Z."/>
        </authorList>
    </citation>
    <scope>NUCLEOTIDE SEQUENCE [LARGE SCALE GENOMIC DNA]</scope>
    <source>
        <strain evidence="13">350</strain>
    </source>
</reference>
<dbReference type="InterPro" id="IPR005467">
    <property type="entry name" value="His_kinase_dom"/>
</dbReference>
<organism evidence="12 13">
    <name type="scientific">Mumia zhuanghuii</name>
    <dbReference type="NCBI Taxonomy" id="2585211"/>
    <lineage>
        <taxon>Bacteria</taxon>
        <taxon>Bacillati</taxon>
        <taxon>Actinomycetota</taxon>
        <taxon>Actinomycetes</taxon>
        <taxon>Propionibacteriales</taxon>
        <taxon>Nocardioidaceae</taxon>
        <taxon>Mumia</taxon>
    </lineage>
</organism>
<dbReference type="EC" id="2.7.13.3" evidence="3"/>
<feature type="domain" description="Histidine kinase" evidence="11">
    <location>
        <begin position="176"/>
        <end position="392"/>
    </location>
</feature>
<feature type="transmembrane region" description="Helical" evidence="10">
    <location>
        <begin position="26"/>
        <end position="46"/>
    </location>
</feature>
<evidence type="ECO:0000256" key="2">
    <source>
        <dbReference type="ARBA" id="ARBA00004236"/>
    </source>
</evidence>
<evidence type="ECO:0000256" key="9">
    <source>
        <dbReference type="SAM" id="MobiDB-lite"/>
    </source>
</evidence>
<evidence type="ECO:0000256" key="3">
    <source>
        <dbReference type="ARBA" id="ARBA00012438"/>
    </source>
</evidence>
<keyword evidence="5" id="KW-0808">Transferase</keyword>
<keyword evidence="6 12" id="KW-0418">Kinase</keyword>
<keyword evidence="10" id="KW-1133">Transmembrane helix</keyword>
<dbReference type="Pfam" id="PF00512">
    <property type="entry name" value="HisKA"/>
    <property type="match status" value="1"/>
</dbReference>
<comment type="catalytic activity">
    <reaction evidence="1">
        <text>ATP + protein L-histidine = ADP + protein N-phospho-L-histidine.</text>
        <dbReference type="EC" id="2.7.13.3"/>
    </reaction>
</comment>
<dbReference type="FunFam" id="3.30.565.10:FF:000006">
    <property type="entry name" value="Sensor histidine kinase WalK"/>
    <property type="match status" value="1"/>
</dbReference>
<evidence type="ECO:0000313" key="12">
    <source>
        <dbReference type="EMBL" id="KAA1425373.1"/>
    </source>
</evidence>
<dbReference type="GO" id="GO:0004721">
    <property type="term" value="F:phosphoprotein phosphatase activity"/>
    <property type="evidence" value="ECO:0007669"/>
    <property type="project" value="TreeGrafter"/>
</dbReference>
<evidence type="ECO:0000256" key="4">
    <source>
        <dbReference type="ARBA" id="ARBA00022553"/>
    </source>
</evidence>
<evidence type="ECO:0000256" key="10">
    <source>
        <dbReference type="SAM" id="Phobius"/>
    </source>
</evidence>
<dbReference type="SMART" id="SM00388">
    <property type="entry name" value="HisKA"/>
    <property type="match status" value="1"/>
</dbReference>
<dbReference type="OrthoDB" id="9813151at2"/>
<dbReference type="Gene3D" id="3.30.565.10">
    <property type="entry name" value="Histidine kinase-like ATPase, C-terminal domain"/>
    <property type="match status" value="1"/>
</dbReference>
<comment type="caution">
    <text evidence="12">The sequence shown here is derived from an EMBL/GenBank/DDBJ whole genome shotgun (WGS) entry which is preliminary data.</text>
</comment>
<keyword evidence="10" id="KW-0472">Membrane</keyword>
<dbReference type="SUPFAM" id="SSF55874">
    <property type="entry name" value="ATPase domain of HSP90 chaperone/DNA topoisomerase II/histidine kinase"/>
    <property type="match status" value="1"/>
</dbReference>
<comment type="subcellular location">
    <subcellularLocation>
        <location evidence="2">Cell membrane</location>
    </subcellularLocation>
</comment>
<evidence type="ECO:0000256" key="5">
    <source>
        <dbReference type="ARBA" id="ARBA00022679"/>
    </source>
</evidence>
<dbReference type="AlphaFoldDB" id="A0A5Q6S4Q0"/>
<dbReference type="InterPro" id="IPR004358">
    <property type="entry name" value="Sig_transdc_His_kin-like_C"/>
</dbReference>
<keyword evidence="7" id="KW-0902">Two-component regulatory system</keyword>
<protein>
    <recommendedName>
        <fullName evidence="8">Sensor-like histidine kinase SenX3</fullName>
        <ecNumber evidence="3">2.7.13.3</ecNumber>
    </recommendedName>
</protein>
<proteinExistence type="predicted"/>
<sequence length="420" mass="45399">MGACPSPENSGGASRRAYDRGVDPNIAFAFGIALGLLIGACVVWAWRYSERQQEDIPARPDPEVPPGAEAVLAVLRSSAVIVDAADRVVKASAPAHVMGLLQDTRLEHPTLRDLVHQVRRDGQVREQEIGLGFGRGGQRHVLVRVAPLTSRLVLVLVEDRTSERRVEMIRRDFVANVSHELKTPVGALNLLAEAVGEARDDPEAVVRFSGRMKREGARLTRLVQQIIELSRLQADSLVDEPQEVDVAGLIATAAERNAVDAEVRGIEVTTRSDDQMYVLGDSEQLLQAVNNLVENAIAYSEVGTSVTVDAARVDDMVRIAVRDQGIGIAQAEIDRIFERFYRVDPARARSTGGTGLGLSIVKHVAASHAGSVEVWSEPGQGSSFTLVLPAAARTHDPDDFETLQPAPPTVPSVHAQEARS</sequence>
<dbReference type="GO" id="GO:0005886">
    <property type="term" value="C:plasma membrane"/>
    <property type="evidence" value="ECO:0007669"/>
    <property type="project" value="UniProtKB-SubCell"/>
</dbReference>
<dbReference type="PANTHER" id="PTHR45453:SF1">
    <property type="entry name" value="PHOSPHATE REGULON SENSOR PROTEIN PHOR"/>
    <property type="match status" value="1"/>
</dbReference>
<dbReference type="Pfam" id="PF02518">
    <property type="entry name" value="HATPase_c"/>
    <property type="match status" value="1"/>
</dbReference>
<evidence type="ECO:0000256" key="8">
    <source>
        <dbReference type="ARBA" id="ARBA00039401"/>
    </source>
</evidence>
<dbReference type="InterPro" id="IPR003661">
    <property type="entry name" value="HisK_dim/P_dom"/>
</dbReference>
<dbReference type="GO" id="GO:0000155">
    <property type="term" value="F:phosphorelay sensor kinase activity"/>
    <property type="evidence" value="ECO:0007669"/>
    <property type="project" value="InterPro"/>
</dbReference>
<dbReference type="PRINTS" id="PR00344">
    <property type="entry name" value="BCTRLSENSOR"/>
</dbReference>
<dbReference type="PROSITE" id="PS50109">
    <property type="entry name" value="HIS_KIN"/>
    <property type="match status" value="1"/>
</dbReference>
<dbReference type="PANTHER" id="PTHR45453">
    <property type="entry name" value="PHOSPHATE REGULON SENSOR PROTEIN PHOR"/>
    <property type="match status" value="1"/>
</dbReference>
<evidence type="ECO:0000256" key="1">
    <source>
        <dbReference type="ARBA" id="ARBA00000085"/>
    </source>
</evidence>
<dbReference type="EMBL" id="VDFQ02000001">
    <property type="protein sequence ID" value="KAA1425373.1"/>
    <property type="molecule type" value="Genomic_DNA"/>
</dbReference>
<evidence type="ECO:0000256" key="7">
    <source>
        <dbReference type="ARBA" id="ARBA00023012"/>
    </source>
</evidence>
<gene>
    <name evidence="12" type="ORF">FE697_005850</name>
</gene>
<dbReference type="InterPro" id="IPR036097">
    <property type="entry name" value="HisK_dim/P_sf"/>
</dbReference>
<dbReference type="Gene3D" id="1.10.287.130">
    <property type="match status" value="1"/>
</dbReference>
<name>A0A5Q6S4Q0_9ACTN</name>
<dbReference type="InterPro" id="IPR036890">
    <property type="entry name" value="HATPase_C_sf"/>
</dbReference>
<dbReference type="SUPFAM" id="SSF47384">
    <property type="entry name" value="Homodimeric domain of signal transducing histidine kinase"/>
    <property type="match status" value="1"/>
</dbReference>
<keyword evidence="4" id="KW-0597">Phosphoprotein</keyword>
<accession>A0A5Q6S4Q0</accession>
<dbReference type="InterPro" id="IPR050351">
    <property type="entry name" value="BphY/WalK/GraS-like"/>
</dbReference>
<keyword evidence="10" id="KW-0812">Transmembrane</keyword>
<dbReference type="CDD" id="cd00082">
    <property type="entry name" value="HisKA"/>
    <property type="match status" value="1"/>
</dbReference>
<dbReference type="GO" id="GO:0016036">
    <property type="term" value="P:cellular response to phosphate starvation"/>
    <property type="evidence" value="ECO:0007669"/>
    <property type="project" value="TreeGrafter"/>
</dbReference>